<evidence type="ECO:0000313" key="2">
    <source>
        <dbReference type="EMBL" id="KGE15567.1"/>
    </source>
</evidence>
<evidence type="ECO:0000313" key="3">
    <source>
        <dbReference type="Proteomes" id="UP000031802"/>
    </source>
</evidence>
<evidence type="ECO:0000259" key="1">
    <source>
        <dbReference type="Pfam" id="PF22807"/>
    </source>
</evidence>
<reference evidence="2 3" key="2">
    <citation type="journal article" date="2015" name="PLoS ONE">
        <title>Whole-Genome Optical Mapping and Finished Genome Sequence of Sphingobacterium deserti sp. nov., a New Species Isolated from the Western Desert of China.</title>
        <authorList>
            <person name="Teng C."/>
            <person name="Zhou Z."/>
            <person name="Molnar I."/>
            <person name="Li X."/>
            <person name="Tang R."/>
            <person name="Chen M."/>
            <person name="Wang L."/>
            <person name="Su S."/>
            <person name="Zhang W."/>
            <person name="Lin M."/>
        </authorList>
    </citation>
    <scope>NUCLEOTIDE SEQUENCE [LARGE SCALE GENOMIC DNA]</scope>
    <source>
        <strain evidence="3">ACCC05744</strain>
    </source>
</reference>
<dbReference type="eggNOG" id="COG2133">
    <property type="taxonomic scope" value="Bacteria"/>
</dbReference>
<dbReference type="PANTHER" id="PTHR33546:SF1">
    <property type="entry name" value="LARGE, MULTIFUNCTIONAL SECRETED PROTEIN"/>
    <property type="match status" value="1"/>
</dbReference>
<dbReference type="InterPro" id="IPR011041">
    <property type="entry name" value="Quinoprot_gluc/sorb_DH_b-prop"/>
</dbReference>
<organism evidence="2 3">
    <name type="scientific">Sphingobacterium deserti</name>
    <dbReference type="NCBI Taxonomy" id="1229276"/>
    <lineage>
        <taxon>Bacteria</taxon>
        <taxon>Pseudomonadati</taxon>
        <taxon>Bacteroidota</taxon>
        <taxon>Sphingobacteriia</taxon>
        <taxon>Sphingobacteriales</taxon>
        <taxon>Sphingobacteriaceae</taxon>
        <taxon>Sphingobacterium</taxon>
    </lineage>
</organism>
<gene>
    <name evidence="2" type="ORF">DI53_0671</name>
</gene>
<accession>A0A0B8T2K8</accession>
<dbReference type="PATRIC" id="fig|1229276.3.peg.692"/>
<proteinExistence type="predicted"/>
<dbReference type="SUPFAM" id="SSF50952">
    <property type="entry name" value="Soluble quinoprotein glucose dehydrogenase"/>
    <property type="match status" value="1"/>
</dbReference>
<dbReference type="PANTHER" id="PTHR33546">
    <property type="entry name" value="LARGE, MULTIFUNCTIONAL SECRETED PROTEIN-RELATED"/>
    <property type="match status" value="1"/>
</dbReference>
<dbReference type="STRING" id="1229276.DI53_0671"/>
<dbReference type="EMBL" id="JJMU01000010">
    <property type="protein sequence ID" value="KGE15567.1"/>
    <property type="molecule type" value="Genomic_DNA"/>
</dbReference>
<sequence length="461" mass="50785">MAVRKGERHPLSKIMNKIIYNMITKHLSSNAKIGLSLLAACGLMWACGGASKKSNTNDTDSSSQEREFGMQIVPQEPLATPSKNKFSKVQGFKEGETPTASAGFKVVRFADSLNSPRNVYVAANGDVYVAQARTETKGDGKKADSHNEFRSKSPNNIIRFRDTDGDGIADERETVLSNLSQPFGMLLAGEWFYVANTDGLMRYPYRNGKISTSGKKILSLPAGGYNNHWTRNMILNADSTKIYISVGSGSNVGENGMEHEVRRAAILEVNLDGSGERIFASGIRNPVGMDIEPQTSTLWTAVNERDELGDELVPDYITSVKNNGFYGWPYTYWGQHEDPRWKDKMPKEMAQKSITPDFAVGAHTASLGLSFNKADGFPEGVYIGQHGSWNRSTFSGYKVIFVPFSKGRPAGEAQDFLTGFIGNEENSEVYGRPVAVAFTSKYMLVTDDAANIIWTVMPERL</sequence>
<dbReference type="InterPro" id="IPR054539">
    <property type="entry name" value="Beta-prop_PDH"/>
</dbReference>
<dbReference type="Proteomes" id="UP000031802">
    <property type="component" value="Unassembled WGS sequence"/>
</dbReference>
<dbReference type="InterPro" id="IPR011042">
    <property type="entry name" value="6-blade_b-propeller_TolB-like"/>
</dbReference>
<feature type="domain" description="Pyrroloquinoline quinone-dependent pyranose dehydrogenase beta-propeller" evidence="1">
    <location>
        <begin position="99"/>
        <end position="456"/>
    </location>
</feature>
<dbReference type="Pfam" id="PF22807">
    <property type="entry name" value="TrAA12"/>
    <property type="match status" value="1"/>
</dbReference>
<dbReference type="Gene3D" id="2.120.10.30">
    <property type="entry name" value="TolB, C-terminal domain"/>
    <property type="match status" value="1"/>
</dbReference>
<name>A0A0B8T2K8_9SPHI</name>
<reference evidence="3" key="1">
    <citation type="submission" date="2014-04" db="EMBL/GenBank/DDBJ databases">
        <title>Whole-Genome optical mapping and complete genome sequence of Sphingobacterium deserti sp. nov., a new spaces isolated from desert in the west of China.</title>
        <authorList>
            <person name="Teng C."/>
            <person name="Zhou Z."/>
            <person name="Li X."/>
            <person name="Chen M."/>
            <person name="Lin M."/>
            <person name="Wang L."/>
            <person name="Su S."/>
            <person name="Zhang C."/>
            <person name="Zhang W."/>
        </authorList>
    </citation>
    <scope>NUCLEOTIDE SEQUENCE [LARGE SCALE GENOMIC DNA]</scope>
    <source>
        <strain evidence="3">ACCC05744</strain>
    </source>
</reference>
<comment type="caution">
    <text evidence="2">The sequence shown here is derived from an EMBL/GenBank/DDBJ whole genome shotgun (WGS) entry which is preliminary data.</text>
</comment>
<dbReference type="AlphaFoldDB" id="A0A0B8T2K8"/>
<protein>
    <submittedName>
        <fullName evidence="2">Glucose/sorbosone dehydrogenase-like protein</fullName>
    </submittedName>
</protein>
<keyword evidence="3" id="KW-1185">Reference proteome</keyword>